<dbReference type="Gene3D" id="1.20.120.330">
    <property type="entry name" value="Nucleotidyltransferases domain 2"/>
    <property type="match status" value="1"/>
</dbReference>
<organism evidence="1 2">
    <name type="scientific">Clostridium aceticum</name>
    <dbReference type="NCBI Taxonomy" id="84022"/>
    <lineage>
        <taxon>Bacteria</taxon>
        <taxon>Bacillati</taxon>
        <taxon>Bacillota</taxon>
        <taxon>Clostridia</taxon>
        <taxon>Eubacteriales</taxon>
        <taxon>Clostridiaceae</taxon>
        <taxon>Clostridium</taxon>
    </lineage>
</organism>
<dbReference type="STRING" id="84022.CACET_c01540"/>
<dbReference type="EMBL" id="CP009687">
    <property type="protein sequence ID" value="AKL93672.1"/>
    <property type="molecule type" value="Genomic_DNA"/>
</dbReference>
<dbReference type="Pfam" id="PF08780">
    <property type="entry name" value="NTase_sub_bind"/>
    <property type="match status" value="1"/>
</dbReference>
<name>A0A0D8IDG8_9CLOT</name>
<dbReference type="InterPro" id="IPR010235">
    <property type="entry name" value="HepT"/>
</dbReference>
<keyword evidence="2" id="KW-1185">Reference proteome</keyword>
<dbReference type="KEGG" id="cace:CACET_c01540"/>
<dbReference type="NCBIfam" id="TIGR01987">
    <property type="entry name" value="HI0074"/>
    <property type="match status" value="1"/>
</dbReference>
<dbReference type="Proteomes" id="UP000035704">
    <property type="component" value="Chromosome"/>
</dbReference>
<dbReference type="GO" id="GO:0016740">
    <property type="term" value="F:transferase activity"/>
    <property type="evidence" value="ECO:0007669"/>
    <property type="project" value="UniProtKB-KW"/>
</dbReference>
<evidence type="ECO:0000313" key="1">
    <source>
        <dbReference type="EMBL" id="AKL93672.1"/>
    </source>
</evidence>
<dbReference type="SUPFAM" id="SSF81593">
    <property type="entry name" value="Nucleotidyltransferase substrate binding subunit/domain"/>
    <property type="match status" value="1"/>
</dbReference>
<reference evidence="1 2" key="1">
    <citation type="submission" date="2014-10" db="EMBL/GenBank/DDBJ databases">
        <title>Genome sequence of Clostridium aceticum DSM 1496.</title>
        <authorList>
            <person name="Poehlein A."/>
            <person name="Schiel-Bengelsdorf B."/>
            <person name="Gottschalk G."/>
            <person name="Duerre P."/>
            <person name="Daniel R."/>
        </authorList>
    </citation>
    <scope>NUCLEOTIDE SEQUENCE [LARGE SCALE GENOMIC DNA]</scope>
    <source>
        <strain evidence="1 2">DSM 1496</strain>
    </source>
</reference>
<dbReference type="AlphaFoldDB" id="A0A0D8IDG8"/>
<dbReference type="OrthoDB" id="9810452at2"/>
<accession>A0A0D8IDG8</accession>
<proteinExistence type="predicted"/>
<evidence type="ECO:0000313" key="2">
    <source>
        <dbReference type="Proteomes" id="UP000035704"/>
    </source>
</evidence>
<keyword evidence="1" id="KW-0808">Transferase</keyword>
<dbReference type="PATRIC" id="fig|84022.5.peg.4022"/>
<dbReference type="RefSeq" id="WP_044824658.1">
    <property type="nucleotide sequence ID" value="NZ_CP009687.1"/>
</dbReference>
<gene>
    <name evidence="1" type="ORF">CACET_c01540</name>
</gene>
<sequence>MSKLETKLINFKNALDRLREAVVEFKREDASDVVRDGLIQRFEFTYELSWKAMKEYLEDIGIMDKNSPKAVIKEAYFQKIIVNEKNWLLMLQDRNMTSHVYREEMAEEIAERIVTYYIKEFEVVLEKLRIQV</sequence>
<protein>
    <submittedName>
        <fullName evidence="1">Nucleotidyltransferase substrate binding protein</fullName>
    </submittedName>
</protein>